<evidence type="ECO:0000259" key="3">
    <source>
        <dbReference type="Pfam" id="PF02797"/>
    </source>
</evidence>
<keyword evidence="2" id="KW-0808">Transferase</keyword>
<evidence type="ECO:0000313" key="6">
    <source>
        <dbReference type="Proteomes" id="UP001319827"/>
    </source>
</evidence>
<accession>A0ABN6DWU3</accession>
<keyword evidence="6" id="KW-1185">Reference proteome</keyword>
<dbReference type="Pfam" id="PF02797">
    <property type="entry name" value="Chal_sti_synt_C"/>
    <property type="match status" value="1"/>
</dbReference>
<comment type="similarity">
    <text evidence="1">Belongs to the thiolase-like superfamily. Chalcone/stilbene synthases family.</text>
</comment>
<dbReference type="SUPFAM" id="SSF53901">
    <property type="entry name" value="Thiolase-like"/>
    <property type="match status" value="1"/>
</dbReference>
<dbReference type="Pfam" id="PF08392">
    <property type="entry name" value="FAE1_CUT1_RppA"/>
    <property type="match status" value="1"/>
</dbReference>
<dbReference type="PANTHER" id="PTHR11877">
    <property type="entry name" value="HYDROXYMETHYLGLUTARYL-COA SYNTHASE"/>
    <property type="match status" value="1"/>
</dbReference>
<feature type="domain" description="FAE" evidence="4">
    <location>
        <begin position="75"/>
        <end position="218"/>
    </location>
</feature>
<reference evidence="5 6" key="2">
    <citation type="journal article" date="2021" name="Int. J. Syst. Evol. Microbiol.">
        <title>Isolation and Polyphasic Characterization of Desulfuromonas versatilis sp. Nov., an Electrogenic Bacteria Capable of Versatile Metabolism Isolated from a Graphene Oxide-Reducing Enrichment Culture.</title>
        <authorList>
            <person name="Xie L."/>
            <person name="Yoshida N."/>
            <person name="Ishii S."/>
            <person name="Meng L."/>
        </authorList>
    </citation>
    <scope>NUCLEOTIDE SEQUENCE [LARGE SCALE GENOMIC DNA]</scope>
    <source>
        <strain evidence="5 6">NIT-T3</strain>
    </source>
</reference>
<evidence type="ECO:0000256" key="1">
    <source>
        <dbReference type="ARBA" id="ARBA00005531"/>
    </source>
</evidence>
<dbReference type="Proteomes" id="UP001319827">
    <property type="component" value="Chromosome"/>
</dbReference>
<dbReference type="PIRSF" id="PIRSF000451">
    <property type="entry name" value="PKS_III"/>
    <property type="match status" value="1"/>
</dbReference>
<dbReference type="InterPro" id="IPR016039">
    <property type="entry name" value="Thiolase-like"/>
</dbReference>
<proteinExistence type="inferred from homology"/>
<evidence type="ECO:0000256" key="2">
    <source>
        <dbReference type="ARBA" id="ARBA00022679"/>
    </source>
</evidence>
<dbReference type="EMBL" id="AP024355">
    <property type="protein sequence ID" value="BCR04334.1"/>
    <property type="molecule type" value="Genomic_DNA"/>
</dbReference>
<reference evidence="5 6" key="1">
    <citation type="journal article" date="2016" name="C (Basel)">
        <title>Selective Growth of and Electricity Production by Marine Exoelectrogenic Bacteria in Self-Aggregated Hydrogel of Microbially Reduced Graphene Oxide.</title>
        <authorList>
            <person name="Yoshida N."/>
            <person name="Goto Y."/>
            <person name="Miyata Y."/>
        </authorList>
    </citation>
    <scope>NUCLEOTIDE SEQUENCE [LARGE SCALE GENOMIC DNA]</scope>
    <source>
        <strain evidence="5 6">NIT-T3</strain>
    </source>
</reference>
<sequence>MEKPDGRQAAQKNSGDGVHIASVAAVVPPYSADQQFAADFMRRHFGQKLSARSLGLVRTTFSHPSIRKRHFAVEDPECLAKESADQRIARFTEKSIELAAQAVTQALEQAGVAASEVTGLVVNTCTGYICPGISTYLVERLGLARNIRVHDLVGSGCGGALPNLEVAEALLRARGGVVVSVAVEICSSTLQMDNDLSLILSNALFGDGAAAAVLWSKPQGLELVASAGRYVPEQREAIRFVHKDGALHNQLSLKLPELVRKAAAEAVAEVLSSRGLKPEDIRHWALHTGGEKIINAVRDEIGIPEERLRATRRVLAEYGNMSSPTVWFVLKELENAGIAPGDWCLMIAYGAGLSAHACLLRKSALPG</sequence>
<dbReference type="Gene3D" id="3.40.47.10">
    <property type="match status" value="2"/>
</dbReference>
<dbReference type="InterPro" id="IPR012328">
    <property type="entry name" value="Chalcone/stilbene_synt_C"/>
</dbReference>
<evidence type="ECO:0000313" key="5">
    <source>
        <dbReference type="EMBL" id="BCR04334.1"/>
    </source>
</evidence>
<dbReference type="CDD" id="cd00831">
    <property type="entry name" value="CHS_like"/>
    <property type="match status" value="1"/>
</dbReference>
<name>A0ABN6DWU3_9BACT</name>
<dbReference type="InterPro" id="IPR011141">
    <property type="entry name" value="Polyketide_synthase_type-III"/>
</dbReference>
<gene>
    <name evidence="5" type="ORF">DESUT3_14030</name>
</gene>
<dbReference type="InterPro" id="IPR013601">
    <property type="entry name" value="FAE1_typ3_polyketide_synth"/>
</dbReference>
<evidence type="ECO:0000259" key="4">
    <source>
        <dbReference type="Pfam" id="PF08392"/>
    </source>
</evidence>
<organism evidence="5 6">
    <name type="scientific">Desulfuromonas versatilis</name>
    <dbReference type="NCBI Taxonomy" id="2802975"/>
    <lineage>
        <taxon>Bacteria</taxon>
        <taxon>Pseudomonadati</taxon>
        <taxon>Thermodesulfobacteriota</taxon>
        <taxon>Desulfuromonadia</taxon>
        <taxon>Desulfuromonadales</taxon>
        <taxon>Desulfuromonadaceae</taxon>
        <taxon>Desulfuromonas</taxon>
    </lineage>
</organism>
<protein>
    <submittedName>
        <fullName evidence="5">Chalcone synthase</fullName>
    </submittedName>
</protein>
<feature type="domain" description="Chalcone/stilbene synthase C-terminal" evidence="3">
    <location>
        <begin position="222"/>
        <end position="361"/>
    </location>
</feature>
<dbReference type="PANTHER" id="PTHR11877:SF46">
    <property type="entry name" value="TYPE III POLYKETIDE SYNTHASE A"/>
    <property type="match status" value="1"/>
</dbReference>
<dbReference type="RefSeq" id="WP_221251789.1">
    <property type="nucleotide sequence ID" value="NZ_AP024355.1"/>
</dbReference>